<sequence>MSLSSSFKTPMASFSAAELTINMSQAVESRESSYSSVATSAMRQNRAISSGSSHITTVDRIGIQADDEDEASRLLSQRYENNRMKQEKLLLFANIFRVLIICVFAPVIYFLI</sequence>
<comment type="caution">
    <text evidence="2">The sequence shown here is derived from an EMBL/GenBank/DDBJ whole genome shotgun (WGS) entry which is preliminary data.</text>
</comment>
<feature type="transmembrane region" description="Helical" evidence="1">
    <location>
        <begin position="89"/>
        <end position="111"/>
    </location>
</feature>
<evidence type="ECO:0000313" key="2">
    <source>
        <dbReference type="EMBL" id="CAF1506096.1"/>
    </source>
</evidence>
<reference evidence="2" key="1">
    <citation type="submission" date="2021-02" db="EMBL/GenBank/DDBJ databases">
        <authorList>
            <person name="Nowell W R."/>
        </authorList>
    </citation>
    <scope>NUCLEOTIDE SEQUENCE</scope>
</reference>
<protein>
    <submittedName>
        <fullName evidence="2">Uncharacterized protein</fullName>
    </submittedName>
</protein>
<proteinExistence type="predicted"/>
<dbReference type="Proteomes" id="UP000663828">
    <property type="component" value="Unassembled WGS sequence"/>
</dbReference>
<keyword evidence="3" id="KW-1185">Reference proteome</keyword>
<keyword evidence="1" id="KW-0472">Membrane</keyword>
<keyword evidence="1" id="KW-0812">Transmembrane</keyword>
<gene>
    <name evidence="2" type="ORF">XAT740_LOCUS39944</name>
</gene>
<evidence type="ECO:0000313" key="3">
    <source>
        <dbReference type="Proteomes" id="UP000663828"/>
    </source>
</evidence>
<name>A0A815TBW7_ADIRI</name>
<organism evidence="2 3">
    <name type="scientific">Adineta ricciae</name>
    <name type="common">Rotifer</name>
    <dbReference type="NCBI Taxonomy" id="249248"/>
    <lineage>
        <taxon>Eukaryota</taxon>
        <taxon>Metazoa</taxon>
        <taxon>Spiralia</taxon>
        <taxon>Gnathifera</taxon>
        <taxon>Rotifera</taxon>
        <taxon>Eurotatoria</taxon>
        <taxon>Bdelloidea</taxon>
        <taxon>Adinetida</taxon>
        <taxon>Adinetidae</taxon>
        <taxon>Adineta</taxon>
    </lineage>
</organism>
<evidence type="ECO:0000256" key="1">
    <source>
        <dbReference type="SAM" id="Phobius"/>
    </source>
</evidence>
<dbReference type="AlphaFoldDB" id="A0A815TBW7"/>
<dbReference type="EMBL" id="CAJNOR010004489">
    <property type="protein sequence ID" value="CAF1506096.1"/>
    <property type="molecule type" value="Genomic_DNA"/>
</dbReference>
<keyword evidence="1" id="KW-1133">Transmembrane helix</keyword>
<accession>A0A815TBW7</accession>